<evidence type="ECO:0000259" key="2">
    <source>
        <dbReference type="PROSITE" id="PS50110"/>
    </source>
</evidence>
<dbReference type="EMBL" id="JAVRHQ010000008">
    <property type="protein sequence ID" value="MDT0642816.1"/>
    <property type="molecule type" value="Genomic_DNA"/>
</dbReference>
<evidence type="ECO:0000313" key="5">
    <source>
        <dbReference type="Proteomes" id="UP001262889"/>
    </source>
</evidence>
<name>A0ABU3C8Z3_9FLAO</name>
<dbReference type="Pfam" id="PF00072">
    <property type="entry name" value="Response_reg"/>
    <property type="match status" value="1"/>
</dbReference>
<dbReference type="PROSITE" id="PS50930">
    <property type="entry name" value="HTH_LYTTR"/>
    <property type="match status" value="1"/>
</dbReference>
<comment type="caution">
    <text evidence="1">Lacks conserved residue(s) required for the propagation of feature annotation.</text>
</comment>
<dbReference type="PROSITE" id="PS50110">
    <property type="entry name" value="RESPONSE_REGULATORY"/>
    <property type="match status" value="1"/>
</dbReference>
<dbReference type="InterPro" id="IPR046947">
    <property type="entry name" value="LytR-like"/>
</dbReference>
<dbReference type="SMART" id="SM00850">
    <property type="entry name" value="LytTR"/>
    <property type="match status" value="1"/>
</dbReference>
<proteinExistence type="predicted"/>
<dbReference type="PANTHER" id="PTHR37299:SF1">
    <property type="entry name" value="STAGE 0 SPORULATION PROTEIN A HOMOLOG"/>
    <property type="match status" value="1"/>
</dbReference>
<dbReference type="SUPFAM" id="SSF52172">
    <property type="entry name" value="CheY-like"/>
    <property type="match status" value="1"/>
</dbReference>
<sequence>MGKNYKIIALEDNPIYRGHLRMILDKLNYKTCKMLDSPKGFMNIIEACKPDVILMNINIENETGGIELTKKINRQYDIPTIFLTSYDDMLTFKRAKKALPYFYLVKPYKEYDLERAIELAILHKKEKLSRPQGTEAASCQHLFFRTNNKLQKIDYKDIKLVTAIDKYCHILLKDRKIIIKERLKNLLSRLPEDQFIQVHRSHIINIEAIVSLNNTATEVTISNQTLKLGRTYKAKLLSRISLIG</sequence>
<comment type="caution">
    <text evidence="4">The sequence shown here is derived from an EMBL/GenBank/DDBJ whole genome shotgun (WGS) entry which is preliminary data.</text>
</comment>
<feature type="domain" description="HTH LytTR-type" evidence="3">
    <location>
        <begin position="142"/>
        <end position="242"/>
    </location>
</feature>
<dbReference type="InterPro" id="IPR001789">
    <property type="entry name" value="Sig_transdc_resp-reg_receiver"/>
</dbReference>
<feature type="domain" description="Response regulatory" evidence="2">
    <location>
        <begin position="6"/>
        <end position="121"/>
    </location>
</feature>
<dbReference type="RefSeq" id="WP_311534447.1">
    <property type="nucleotide sequence ID" value="NZ_JAVRHQ010000008.1"/>
</dbReference>
<dbReference type="Gene3D" id="2.40.50.1020">
    <property type="entry name" value="LytTr DNA-binding domain"/>
    <property type="match status" value="1"/>
</dbReference>
<evidence type="ECO:0000259" key="3">
    <source>
        <dbReference type="PROSITE" id="PS50930"/>
    </source>
</evidence>
<dbReference type="Proteomes" id="UP001262889">
    <property type="component" value="Unassembled WGS sequence"/>
</dbReference>
<gene>
    <name evidence="4" type="ORF">RM553_08235</name>
</gene>
<evidence type="ECO:0000256" key="1">
    <source>
        <dbReference type="PROSITE-ProRule" id="PRU00169"/>
    </source>
</evidence>
<dbReference type="PANTHER" id="PTHR37299">
    <property type="entry name" value="TRANSCRIPTIONAL REGULATOR-RELATED"/>
    <property type="match status" value="1"/>
</dbReference>
<protein>
    <submittedName>
        <fullName evidence="4">Response regulator transcription factor</fullName>
    </submittedName>
</protein>
<accession>A0ABU3C8Z3</accession>
<dbReference type="Gene3D" id="3.40.50.2300">
    <property type="match status" value="1"/>
</dbReference>
<reference evidence="4 5" key="1">
    <citation type="submission" date="2023-09" db="EMBL/GenBank/DDBJ databases">
        <authorList>
            <person name="Rey-Velasco X."/>
        </authorList>
    </citation>
    <scope>NUCLEOTIDE SEQUENCE [LARGE SCALE GENOMIC DNA]</scope>
    <source>
        <strain evidence="4 5">F363</strain>
    </source>
</reference>
<evidence type="ECO:0000313" key="4">
    <source>
        <dbReference type="EMBL" id="MDT0642816.1"/>
    </source>
</evidence>
<dbReference type="InterPro" id="IPR007492">
    <property type="entry name" value="LytTR_DNA-bd_dom"/>
</dbReference>
<dbReference type="SMART" id="SM00448">
    <property type="entry name" value="REC"/>
    <property type="match status" value="1"/>
</dbReference>
<keyword evidence="5" id="KW-1185">Reference proteome</keyword>
<organism evidence="4 5">
    <name type="scientific">Autumnicola tepida</name>
    <dbReference type="NCBI Taxonomy" id="3075595"/>
    <lineage>
        <taxon>Bacteria</taxon>
        <taxon>Pseudomonadati</taxon>
        <taxon>Bacteroidota</taxon>
        <taxon>Flavobacteriia</taxon>
        <taxon>Flavobacteriales</taxon>
        <taxon>Flavobacteriaceae</taxon>
        <taxon>Autumnicola</taxon>
    </lineage>
</organism>
<dbReference type="InterPro" id="IPR011006">
    <property type="entry name" value="CheY-like_superfamily"/>
</dbReference>
<dbReference type="Pfam" id="PF04397">
    <property type="entry name" value="LytTR"/>
    <property type="match status" value="1"/>
</dbReference>